<evidence type="ECO:0000313" key="11">
    <source>
        <dbReference type="EMBL" id="KAB5592196.1"/>
    </source>
</evidence>
<dbReference type="PROSITE" id="PS00107">
    <property type="entry name" value="PROTEIN_KINASE_ATP"/>
    <property type="match status" value="1"/>
</dbReference>
<name>A0A5N5QM04_9AGAM</name>
<comment type="catalytic activity">
    <reaction evidence="8">
        <text>L-seryl-[protein] + ATP = O-phospho-L-seryl-[protein] + ADP + H(+)</text>
        <dbReference type="Rhea" id="RHEA:17989"/>
        <dbReference type="Rhea" id="RHEA-COMP:9863"/>
        <dbReference type="Rhea" id="RHEA-COMP:11604"/>
        <dbReference type="ChEBI" id="CHEBI:15378"/>
        <dbReference type="ChEBI" id="CHEBI:29999"/>
        <dbReference type="ChEBI" id="CHEBI:30616"/>
        <dbReference type="ChEBI" id="CHEBI:83421"/>
        <dbReference type="ChEBI" id="CHEBI:456216"/>
        <dbReference type="EC" id="2.7.11.1"/>
    </reaction>
</comment>
<dbReference type="Proteomes" id="UP000383932">
    <property type="component" value="Unassembled WGS sequence"/>
</dbReference>
<dbReference type="GO" id="GO:0005634">
    <property type="term" value="C:nucleus"/>
    <property type="evidence" value="ECO:0007669"/>
    <property type="project" value="TreeGrafter"/>
</dbReference>
<dbReference type="GO" id="GO:0005737">
    <property type="term" value="C:cytoplasm"/>
    <property type="evidence" value="ECO:0007669"/>
    <property type="project" value="TreeGrafter"/>
</dbReference>
<evidence type="ECO:0000256" key="8">
    <source>
        <dbReference type="ARBA" id="ARBA00048679"/>
    </source>
</evidence>
<evidence type="ECO:0000259" key="10">
    <source>
        <dbReference type="PROSITE" id="PS50011"/>
    </source>
</evidence>
<keyword evidence="2" id="KW-0723">Serine/threonine-protein kinase</keyword>
<keyword evidence="6 9" id="KW-0067">ATP-binding</keyword>
<feature type="binding site" evidence="9">
    <location>
        <position position="88"/>
    </location>
    <ligand>
        <name>ATP</name>
        <dbReference type="ChEBI" id="CHEBI:30616"/>
    </ligand>
</feature>
<dbReference type="AlphaFoldDB" id="A0A5N5QM04"/>
<organism evidence="11 12">
    <name type="scientific">Ceratobasidium theobromae</name>
    <dbReference type="NCBI Taxonomy" id="1582974"/>
    <lineage>
        <taxon>Eukaryota</taxon>
        <taxon>Fungi</taxon>
        <taxon>Dikarya</taxon>
        <taxon>Basidiomycota</taxon>
        <taxon>Agaricomycotina</taxon>
        <taxon>Agaricomycetes</taxon>
        <taxon>Cantharellales</taxon>
        <taxon>Ceratobasidiaceae</taxon>
        <taxon>Ceratobasidium</taxon>
    </lineage>
</organism>
<dbReference type="GO" id="GO:0007095">
    <property type="term" value="P:mitotic G2 DNA damage checkpoint signaling"/>
    <property type="evidence" value="ECO:0007669"/>
    <property type="project" value="TreeGrafter"/>
</dbReference>
<dbReference type="Gene3D" id="1.10.510.10">
    <property type="entry name" value="Transferase(Phosphotransferase) domain 1"/>
    <property type="match status" value="1"/>
</dbReference>
<keyword evidence="5 11" id="KW-0418">Kinase</keyword>
<dbReference type="PROSITE" id="PS50011">
    <property type="entry name" value="PROTEIN_KINASE_DOM"/>
    <property type="match status" value="1"/>
</dbReference>
<dbReference type="InterPro" id="IPR017441">
    <property type="entry name" value="Protein_kinase_ATP_BS"/>
</dbReference>
<protein>
    <recommendedName>
        <fullName evidence="1">non-specific serine/threonine protein kinase</fullName>
        <ecNumber evidence="1">2.7.11.1</ecNumber>
    </recommendedName>
</protein>
<dbReference type="InterPro" id="IPR008271">
    <property type="entry name" value="Ser/Thr_kinase_AS"/>
</dbReference>
<evidence type="ECO:0000256" key="2">
    <source>
        <dbReference type="ARBA" id="ARBA00022527"/>
    </source>
</evidence>
<keyword evidence="12" id="KW-1185">Reference proteome</keyword>
<dbReference type="GO" id="GO:0035861">
    <property type="term" value="C:site of double-strand break"/>
    <property type="evidence" value="ECO:0007669"/>
    <property type="project" value="TreeGrafter"/>
</dbReference>
<dbReference type="GO" id="GO:0004674">
    <property type="term" value="F:protein serine/threonine kinase activity"/>
    <property type="evidence" value="ECO:0007669"/>
    <property type="project" value="UniProtKB-KW"/>
</dbReference>
<dbReference type="OrthoDB" id="539158at2759"/>
<evidence type="ECO:0000256" key="3">
    <source>
        <dbReference type="ARBA" id="ARBA00022679"/>
    </source>
</evidence>
<feature type="domain" description="Protein kinase" evidence="10">
    <location>
        <begin position="59"/>
        <end position="326"/>
    </location>
</feature>
<dbReference type="PROSITE" id="PS00108">
    <property type="entry name" value="PROTEIN_KINASE_ST"/>
    <property type="match status" value="1"/>
</dbReference>
<proteinExistence type="predicted"/>
<dbReference type="EC" id="2.7.11.1" evidence="1"/>
<evidence type="ECO:0000256" key="4">
    <source>
        <dbReference type="ARBA" id="ARBA00022741"/>
    </source>
</evidence>
<dbReference type="GO" id="GO:0005524">
    <property type="term" value="F:ATP binding"/>
    <property type="evidence" value="ECO:0007669"/>
    <property type="project" value="UniProtKB-UniRule"/>
</dbReference>
<accession>A0A5N5QM04</accession>
<dbReference type="EMBL" id="SSOP01000073">
    <property type="protein sequence ID" value="KAB5592196.1"/>
    <property type="molecule type" value="Genomic_DNA"/>
</dbReference>
<evidence type="ECO:0000256" key="7">
    <source>
        <dbReference type="ARBA" id="ARBA00047899"/>
    </source>
</evidence>
<dbReference type="FunFam" id="1.10.510.10:FF:000571">
    <property type="entry name" value="Maternal embryonic leucine zipper kinase"/>
    <property type="match status" value="1"/>
</dbReference>
<evidence type="ECO:0000256" key="6">
    <source>
        <dbReference type="ARBA" id="ARBA00022840"/>
    </source>
</evidence>
<dbReference type="Pfam" id="PF00069">
    <property type="entry name" value="Pkinase"/>
    <property type="match status" value="1"/>
</dbReference>
<dbReference type="SMART" id="SM00220">
    <property type="entry name" value="S_TKc"/>
    <property type="match status" value="1"/>
</dbReference>
<dbReference type="PANTHER" id="PTHR43895">
    <property type="entry name" value="CALCIUM/CALMODULIN-DEPENDENT PROTEIN KINASE KINASE-RELATED"/>
    <property type="match status" value="1"/>
</dbReference>
<dbReference type="InterPro" id="IPR000719">
    <property type="entry name" value="Prot_kinase_dom"/>
</dbReference>
<dbReference type="PANTHER" id="PTHR43895:SF32">
    <property type="entry name" value="SERINE_THREONINE-PROTEIN KINASE CHK1"/>
    <property type="match status" value="1"/>
</dbReference>
<evidence type="ECO:0000256" key="5">
    <source>
        <dbReference type="ARBA" id="ARBA00022777"/>
    </source>
</evidence>
<evidence type="ECO:0000313" key="12">
    <source>
        <dbReference type="Proteomes" id="UP000383932"/>
    </source>
</evidence>
<keyword evidence="4 9" id="KW-0547">Nucleotide-binding</keyword>
<sequence>MVLVIEGLTRLKTAITHAVRTRVNANYHVTLFASPRSLFHATTMDTDVPDKVYPRIGNYTIRDCIGGGGFSRVFRAINYETRATAACKVVLITSDTPPSQRKDLEKEIKVHSLLKHINVLEFLRYKTIEESESSKYVPGVYMLLELASGGDLFDKIAPDIGVDIDLARFYFGQLIAGVEFIHSQGVCHRDLKPENLLLNLEGRLKISDFGLCSVFKYKERTRMLSERCGSLPYVAPELSTSDPYAAEPVDVWGTGVILFTMLVGNTPWDEPTANSPEFVSYARGEIFQYDPWSRIEPDALAFLRSILTITPKKRATIPQIKAHPWFNKPSHVDRANPQALAERLTQNLKQTGDLNIAAPDPADLGVPGSDMDVDPQEANEQDDRMMTLTNATQFTRSLLLFSQTQGGTRYTPSLTRFYASLPPSHFLPILVAALQADGVKCAKGDDESNAGRPGRISFRIGGLDRRREQFRGTIELEPFRLADRGLDGSFVIMSRERGNPLSWRQLWKQTVLSAGVKEYVLMKN</sequence>
<dbReference type="SUPFAM" id="SSF56112">
    <property type="entry name" value="Protein kinase-like (PK-like)"/>
    <property type="match status" value="1"/>
</dbReference>
<evidence type="ECO:0000256" key="1">
    <source>
        <dbReference type="ARBA" id="ARBA00012513"/>
    </source>
</evidence>
<keyword evidence="3" id="KW-0808">Transferase</keyword>
<reference evidence="11 12" key="1">
    <citation type="journal article" date="2019" name="Fungal Biol. Biotechnol.">
        <title>Draft genome sequence of fastidious pathogen Ceratobasidium theobromae, which causes vascular-streak dieback in Theobroma cacao.</title>
        <authorList>
            <person name="Ali S.S."/>
            <person name="Asman A."/>
            <person name="Shao J."/>
            <person name="Firmansyah A.P."/>
            <person name="Susilo A.W."/>
            <person name="Rosmana A."/>
            <person name="McMahon P."/>
            <person name="Junaid M."/>
            <person name="Guest D."/>
            <person name="Kheng T.Y."/>
            <person name="Meinhardt L.W."/>
            <person name="Bailey B.A."/>
        </authorList>
    </citation>
    <scope>NUCLEOTIDE SEQUENCE [LARGE SCALE GENOMIC DNA]</scope>
    <source>
        <strain evidence="11 12">CT2</strain>
    </source>
</reference>
<dbReference type="InterPro" id="IPR011009">
    <property type="entry name" value="Kinase-like_dom_sf"/>
</dbReference>
<comment type="catalytic activity">
    <reaction evidence="7">
        <text>L-threonyl-[protein] + ATP = O-phospho-L-threonyl-[protein] + ADP + H(+)</text>
        <dbReference type="Rhea" id="RHEA:46608"/>
        <dbReference type="Rhea" id="RHEA-COMP:11060"/>
        <dbReference type="Rhea" id="RHEA-COMP:11605"/>
        <dbReference type="ChEBI" id="CHEBI:15378"/>
        <dbReference type="ChEBI" id="CHEBI:30013"/>
        <dbReference type="ChEBI" id="CHEBI:30616"/>
        <dbReference type="ChEBI" id="CHEBI:61977"/>
        <dbReference type="ChEBI" id="CHEBI:456216"/>
        <dbReference type="EC" id="2.7.11.1"/>
    </reaction>
</comment>
<gene>
    <name evidence="11" type="ORF">CTheo_4347</name>
</gene>
<comment type="caution">
    <text evidence="11">The sequence shown here is derived from an EMBL/GenBank/DDBJ whole genome shotgun (WGS) entry which is preliminary data.</text>
</comment>
<evidence type="ECO:0000256" key="9">
    <source>
        <dbReference type="PROSITE-ProRule" id="PRU10141"/>
    </source>
</evidence>